<dbReference type="InterPro" id="IPR041286">
    <property type="entry name" value="MBG_2"/>
</dbReference>
<dbReference type="EMBL" id="AZFV01000001">
    <property type="protein sequence ID" value="KRM18719.1"/>
    <property type="molecule type" value="Genomic_DNA"/>
</dbReference>
<evidence type="ECO:0000313" key="5">
    <source>
        <dbReference type="Proteomes" id="UP000051302"/>
    </source>
</evidence>
<dbReference type="Pfam" id="PF18676">
    <property type="entry name" value="MBG_2"/>
    <property type="match status" value="1"/>
</dbReference>
<evidence type="ECO:0008006" key="6">
    <source>
        <dbReference type="Google" id="ProtNLM"/>
    </source>
</evidence>
<protein>
    <recommendedName>
        <fullName evidence="6">Surface layer protein A domain-containing protein</fullName>
    </recommendedName>
</protein>
<dbReference type="Proteomes" id="UP000051302">
    <property type="component" value="Unassembled WGS sequence"/>
</dbReference>
<feature type="region of interest" description="Disordered" evidence="1">
    <location>
        <begin position="414"/>
        <end position="449"/>
    </location>
</feature>
<reference evidence="4 5" key="1">
    <citation type="journal article" date="2015" name="Genome Announc.">
        <title>Expanding the biotechnology potential of lactobacilli through comparative genomics of 213 strains and associated genera.</title>
        <authorList>
            <person name="Sun Z."/>
            <person name="Harris H.M."/>
            <person name="McCann A."/>
            <person name="Guo C."/>
            <person name="Argimon S."/>
            <person name="Zhang W."/>
            <person name="Yang X."/>
            <person name="Jeffery I.B."/>
            <person name="Cooney J.C."/>
            <person name="Kagawa T.F."/>
            <person name="Liu W."/>
            <person name="Song Y."/>
            <person name="Salvetti E."/>
            <person name="Wrobel A."/>
            <person name="Rasinkangas P."/>
            <person name="Parkhill J."/>
            <person name="Rea M.C."/>
            <person name="O'Sullivan O."/>
            <person name="Ritari J."/>
            <person name="Douillard F.P."/>
            <person name="Paul Ross R."/>
            <person name="Yang R."/>
            <person name="Briner A.E."/>
            <person name="Felis G.E."/>
            <person name="de Vos W.M."/>
            <person name="Barrangou R."/>
            <person name="Klaenhammer T.R."/>
            <person name="Caufield P.W."/>
            <person name="Cui Y."/>
            <person name="Zhang H."/>
            <person name="O'Toole P.W."/>
        </authorList>
    </citation>
    <scope>NUCLEOTIDE SEQUENCE [LARGE SCALE GENOMIC DNA]</scope>
    <source>
        <strain evidence="4 5">DSM 16982</strain>
    </source>
</reference>
<gene>
    <name evidence="4" type="ORF">FD31_GL000201</name>
</gene>
<evidence type="ECO:0000256" key="1">
    <source>
        <dbReference type="SAM" id="MobiDB-lite"/>
    </source>
</evidence>
<proteinExistence type="predicted"/>
<feature type="domain" description="MBG" evidence="2">
    <location>
        <begin position="234"/>
        <end position="300"/>
    </location>
</feature>
<evidence type="ECO:0000313" key="4">
    <source>
        <dbReference type="EMBL" id="KRM18719.1"/>
    </source>
</evidence>
<name>A0A0R1WLU9_9LACO</name>
<comment type="caution">
    <text evidence="4">The sequence shown here is derived from an EMBL/GenBank/DDBJ whole genome shotgun (WGS) entry which is preliminary data.</text>
</comment>
<feature type="compositionally biased region" description="Basic and acidic residues" evidence="1">
    <location>
        <begin position="428"/>
        <end position="437"/>
    </location>
</feature>
<sequence>MKSDKNYDFKSFGRALLTVNAENASPTVQTKEITYGDKVLPEITGSLDTASDDHNLAQSDFEVVDAAGNVLKPEQLQAGGAYWIQYTDKAKAAFEADRNYNFNFGKAELTVTPKDVTPTIPKITVTYGDGSLPEIKGDLGTEAKDHKLSQSDFEIVDTSGNVVKPEDLQAGGDYTIRYTDKAKKALTADKNYNFSSFGEAPLTVDKAAATTTNTDPTKPVESTYGDAPEITRIAKIGPKTIKLNPYDFKFINLRKEEVARKQLQTGTYSIELTKDALNRLKDENPNYDFSKLSFGNLTIQPLKITVQINNQNMYAGDSKPQDTAKLKDGSQLKDGDNLDKLGIKFEDPSVSDVSTVGTYKINAKTTNPNYDVTIETGTLKVLGKDVDSDGNVTITEKDADGNVVKVTKQWNDGSNTVYTNDPANNTKGADEVDKDGKTSPYQTIDPHSGKLILPNSDGSATVVTLDDSGQPVFTHYGVDPDHDGVTSADELKNGTDPLVYNSRGGSAPVIGNGTMVKKNQNIATTTSTVNLYNNEGKLLDSRALGVDSCWFSDEEYTIGGIMYYRVATDEFAKASDVYVYIDPEPALVRVYNNIRGKLVDYQGTKVNRELSPSSEWRTDRIAIINGQQFYRVATNEFVSVDEVYPYTNVNAEVTTNSELPIYNERDEKLDIVLPANGTYKADKIVVMNGVKFYRVATNQFIPVAGVRNYANVDFNVTTDAVTATYNEQGVLLNSKLPANATYKVDREIFVNGSHYYRVATNMFIKVKRF</sequence>
<feature type="domain" description="MBG" evidence="3">
    <location>
        <begin position="304"/>
        <end position="379"/>
    </location>
</feature>
<dbReference type="AlphaFoldDB" id="A0A0R1WLU9"/>
<keyword evidence="5" id="KW-1185">Reference proteome</keyword>
<evidence type="ECO:0000259" key="3">
    <source>
        <dbReference type="Pfam" id="PF18676"/>
    </source>
</evidence>
<dbReference type="STRING" id="1423774.FD31_GL000201"/>
<evidence type="ECO:0000259" key="2">
    <source>
        <dbReference type="Pfam" id="PF17883"/>
    </source>
</evidence>
<feature type="compositionally biased region" description="Polar residues" evidence="1">
    <location>
        <begin position="414"/>
        <end position="427"/>
    </location>
</feature>
<organism evidence="4 5">
    <name type="scientific">Companilactobacillus nantensis DSM 16982</name>
    <dbReference type="NCBI Taxonomy" id="1423774"/>
    <lineage>
        <taxon>Bacteria</taxon>
        <taxon>Bacillati</taxon>
        <taxon>Bacillota</taxon>
        <taxon>Bacilli</taxon>
        <taxon>Lactobacillales</taxon>
        <taxon>Lactobacillaceae</taxon>
        <taxon>Companilactobacillus</taxon>
    </lineage>
</organism>
<dbReference type="Pfam" id="PF17883">
    <property type="entry name" value="MBG"/>
    <property type="match status" value="1"/>
</dbReference>
<dbReference type="PATRIC" id="fig|1423774.3.peg.205"/>
<dbReference type="Gene3D" id="3.10.430.110">
    <property type="match status" value="3"/>
</dbReference>
<accession>A0A0R1WLU9</accession>
<dbReference type="InterPro" id="IPR041277">
    <property type="entry name" value="MBG_Lactobacillales"/>
</dbReference>